<evidence type="ECO:0000313" key="4">
    <source>
        <dbReference type="Proteomes" id="UP000186132"/>
    </source>
</evidence>
<dbReference type="Pfam" id="PF02342">
    <property type="entry name" value="TerD"/>
    <property type="match status" value="1"/>
</dbReference>
<dbReference type="AlphaFoldDB" id="A0A1M5CE57"/>
<evidence type="ECO:0000259" key="2">
    <source>
        <dbReference type="Pfam" id="PF02342"/>
    </source>
</evidence>
<feature type="domain" description="TerD" evidence="2">
    <location>
        <begin position="3"/>
        <end position="187"/>
    </location>
</feature>
<dbReference type="PANTHER" id="PTHR32097">
    <property type="entry name" value="CAMP-BINDING PROTEIN 1-RELATED"/>
    <property type="match status" value="1"/>
</dbReference>
<comment type="similarity">
    <text evidence="1">Belongs to the CAPAB/TerDEXZ family.</text>
</comment>
<organism evidence="3 4">
    <name type="scientific">Jatrophihabitans endophyticus</name>
    <dbReference type="NCBI Taxonomy" id="1206085"/>
    <lineage>
        <taxon>Bacteria</taxon>
        <taxon>Bacillati</taxon>
        <taxon>Actinomycetota</taxon>
        <taxon>Actinomycetes</taxon>
        <taxon>Jatrophihabitantales</taxon>
        <taxon>Jatrophihabitantaceae</taxon>
        <taxon>Jatrophihabitans</taxon>
    </lineage>
</organism>
<reference evidence="3 4" key="1">
    <citation type="submission" date="2016-11" db="EMBL/GenBank/DDBJ databases">
        <authorList>
            <person name="Jaros S."/>
            <person name="Januszkiewicz K."/>
            <person name="Wedrychowicz H."/>
        </authorList>
    </citation>
    <scope>NUCLEOTIDE SEQUENCE [LARGE SCALE GENOMIC DNA]</scope>
    <source>
        <strain evidence="3 4">DSM 45627</strain>
    </source>
</reference>
<dbReference type="EMBL" id="FQVU01000001">
    <property type="protein sequence ID" value="SHF53054.1"/>
    <property type="molecule type" value="Genomic_DNA"/>
</dbReference>
<evidence type="ECO:0000313" key="3">
    <source>
        <dbReference type="EMBL" id="SHF53054.1"/>
    </source>
</evidence>
<dbReference type="InterPro" id="IPR051324">
    <property type="entry name" value="Stress/Tellurium_Resist"/>
</dbReference>
<dbReference type="CDD" id="cd06974">
    <property type="entry name" value="TerD_like"/>
    <property type="match status" value="1"/>
</dbReference>
<evidence type="ECO:0000256" key="1">
    <source>
        <dbReference type="ARBA" id="ARBA00008775"/>
    </source>
</evidence>
<name>A0A1M5CE57_9ACTN</name>
<dbReference type="InterPro" id="IPR003325">
    <property type="entry name" value="TerD"/>
</dbReference>
<proteinExistence type="inferred from homology"/>
<dbReference type="Proteomes" id="UP000186132">
    <property type="component" value="Unassembled WGS sequence"/>
</dbReference>
<dbReference type="OrthoDB" id="56224at2"/>
<dbReference type="STRING" id="1206085.SAMN05443575_0213"/>
<dbReference type="PANTHER" id="PTHR32097:SF4">
    <property type="entry name" value="GENERAL STRESS PROTEIN 16U"/>
    <property type="match status" value="1"/>
</dbReference>
<accession>A0A1M5CE57</accession>
<gene>
    <name evidence="3" type="ORF">SAMN05443575_0213</name>
</gene>
<keyword evidence="4" id="KW-1185">Reference proteome</keyword>
<dbReference type="Gene3D" id="2.60.60.30">
    <property type="entry name" value="sav2460 like domains"/>
    <property type="match status" value="1"/>
</dbReference>
<sequence length="191" mass="20832">MAEMTRGANVSLTREIPNLRGLVLGAKWNAGSERVLDDNLVFAALLCDHSGRVRSDRDFVFFNQIASAELSVQQLEQALGDDNVQIEVDLAAVPGDIERIVCVLYVNEGPAQRRTLGQLRSCAIRVLNLDGNAELVRSEELATGFDRETAVALGEVYRHRASGQDEWKFKVLGQGYSQGIGGIASDYGVPL</sequence>
<protein>
    <submittedName>
        <fullName evidence="3">Tellurium resistance protein TerD</fullName>
    </submittedName>
</protein>